<reference evidence="1" key="1">
    <citation type="submission" date="2016-07" db="EMBL/GenBank/DDBJ databases">
        <title>Salivary Glands transcriptome analysis on engorged females of Ornithodoros brasiliensis (Acari:Argasidae).</title>
        <authorList>
            <person name="Simons S.M."/>
            <person name="Carvalho E."/>
            <person name="Junqueira-de-Azevedo I."/>
            <person name="Ho P.L."/>
            <person name="Giovanni D."/>
            <person name="Mendonca R."/>
            <person name="Onofrio V."/>
            <person name="Landulfo G."/>
            <person name="Ramirez D."/>
            <person name="Barros-Battesti D."/>
        </authorList>
    </citation>
    <scope>NUCLEOTIDE SEQUENCE</scope>
    <source>
        <strain evidence="1">Female</strain>
        <tissue evidence="1">Salivary gland</tissue>
    </source>
</reference>
<feature type="non-terminal residue" evidence="1">
    <location>
        <position position="1"/>
    </location>
</feature>
<feature type="non-terminal residue" evidence="1">
    <location>
        <position position="127"/>
    </location>
</feature>
<protein>
    <submittedName>
        <fullName evidence="1">Coiled coil domain containin</fullName>
    </submittedName>
</protein>
<name>A0A1D2AIZ8_ORNBR</name>
<dbReference type="EMBL" id="GETE01000529">
    <property type="protein sequence ID" value="JAT79061.1"/>
    <property type="molecule type" value="Transcribed_RNA"/>
</dbReference>
<evidence type="ECO:0000313" key="1">
    <source>
        <dbReference type="EMBL" id="JAT79061.1"/>
    </source>
</evidence>
<proteinExistence type="predicted"/>
<accession>A0A1D2AIZ8</accession>
<organism evidence="1">
    <name type="scientific">Ornithodoros brasiliensis</name>
    <name type="common">Mouro tick</name>
    <dbReference type="NCBI Taxonomy" id="888526"/>
    <lineage>
        <taxon>Eukaryota</taxon>
        <taxon>Metazoa</taxon>
        <taxon>Ecdysozoa</taxon>
        <taxon>Arthropoda</taxon>
        <taxon>Chelicerata</taxon>
        <taxon>Arachnida</taxon>
        <taxon>Acari</taxon>
        <taxon>Parasitiformes</taxon>
        <taxon>Ixodida</taxon>
        <taxon>Ixodoidea</taxon>
        <taxon>Argasidae</taxon>
        <taxon>Ornithodorinae</taxon>
        <taxon>Ornithodoros</taxon>
    </lineage>
</organism>
<sequence length="127" mass="15237">GPSLPVLKNYNSQRMNNLGIFLVLMRWYRCQRKRVSRRLKQKWLHCKQKFATLWKLWKNLKTRRENYPLPWCRLGEDIIQKKCKTAELESKNKLEHKALMLLPNAEENIFKLQQKIDGAAQNFAEPV</sequence>
<dbReference type="AlphaFoldDB" id="A0A1D2AIZ8"/>